<reference evidence="1 2" key="1">
    <citation type="submission" date="2020-10" db="EMBL/GenBank/DDBJ databases">
        <title>Plant Genome Project.</title>
        <authorList>
            <person name="Zhang R.-G."/>
        </authorList>
    </citation>
    <scope>NUCLEOTIDE SEQUENCE [LARGE SCALE GENOMIC DNA]</scope>
    <source>
        <strain evidence="1">FAFU-HL-1</strain>
        <tissue evidence="1">Leaf</tissue>
    </source>
</reference>
<dbReference type="Proteomes" id="UP000657918">
    <property type="component" value="Unassembled WGS sequence"/>
</dbReference>
<evidence type="ECO:0000313" key="2">
    <source>
        <dbReference type="Proteomes" id="UP000657918"/>
    </source>
</evidence>
<sequence length="134" mass="15683">MKYSCMPCITRKELQKGKLCEEKNRLSKSRASSCRGRGKEWNRGESWNCGDRGHAWKRRESDLWDCRNGDCRDARKWRAMKKAKIKLLREAITDIQDKIRHGISMVIWALLAGWKNLKDKILRLIVSSPTSVSY</sequence>
<dbReference type="EMBL" id="JADGMS010000017">
    <property type="protein sequence ID" value="KAF9663382.1"/>
    <property type="molecule type" value="Genomic_DNA"/>
</dbReference>
<accession>A0A835MEE5</accession>
<name>A0A835MEE5_9ROSI</name>
<evidence type="ECO:0000313" key="1">
    <source>
        <dbReference type="EMBL" id="KAF9663382.1"/>
    </source>
</evidence>
<comment type="caution">
    <text evidence="1">The sequence shown here is derived from an EMBL/GenBank/DDBJ whole genome shotgun (WGS) entry which is preliminary data.</text>
</comment>
<organism evidence="1 2">
    <name type="scientific">Salix dunnii</name>
    <dbReference type="NCBI Taxonomy" id="1413687"/>
    <lineage>
        <taxon>Eukaryota</taxon>
        <taxon>Viridiplantae</taxon>
        <taxon>Streptophyta</taxon>
        <taxon>Embryophyta</taxon>
        <taxon>Tracheophyta</taxon>
        <taxon>Spermatophyta</taxon>
        <taxon>Magnoliopsida</taxon>
        <taxon>eudicotyledons</taxon>
        <taxon>Gunneridae</taxon>
        <taxon>Pentapetalae</taxon>
        <taxon>rosids</taxon>
        <taxon>fabids</taxon>
        <taxon>Malpighiales</taxon>
        <taxon>Salicaceae</taxon>
        <taxon>Saliceae</taxon>
        <taxon>Salix</taxon>
    </lineage>
</organism>
<protein>
    <submittedName>
        <fullName evidence="1">Uncharacterized protein</fullName>
    </submittedName>
</protein>
<dbReference type="AlphaFoldDB" id="A0A835MEE5"/>
<keyword evidence="2" id="KW-1185">Reference proteome</keyword>
<gene>
    <name evidence="1" type="ORF">SADUNF_Sadunf17G0044100</name>
</gene>
<proteinExistence type="predicted"/>